<protein>
    <submittedName>
        <fullName evidence="1">Uncharacterized protein</fullName>
    </submittedName>
</protein>
<dbReference type="Proteomes" id="UP000762676">
    <property type="component" value="Unassembled WGS sequence"/>
</dbReference>
<organism evidence="1 2">
    <name type="scientific">Elysia marginata</name>
    <dbReference type="NCBI Taxonomy" id="1093978"/>
    <lineage>
        <taxon>Eukaryota</taxon>
        <taxon>Metazoa</taxon>
        <taxon>Spiralia</taxon>
        <taxon>Lophotrochozoa</taxon>
        <taxon>Mollusca</taxon>
        <taxon>Gastropoda</taxon>
        <taxon>Heterobranchia</taxon>
        <taxon>Euthyneura</taxon>
        <taxon>Panpulmonata</taxon>
        <taxon>Sacoglossa</taxon>
        <taxon>Placobranchoidea</taxon>
        <taxon>Plakobranchidae</taxon>
        <taxon>Elysia</taxon>
    </lineage>
</organism>
<evidence type="ECO:0000313" key="1">
    <source>
        <dbReference type="EMBL" id="GFS24237.1"/>
    </source>
</evidence>
<dbReference type="EMBL" id="BMAT01013982">
    <property type="protein sequence ID" value="GFS24237.1"/>
    <property type="molecule type" value="Genomic_DNA"/>
</dbReference>
<accession>A0AAV4JTI4</accession>
<proteinExistence type="predicted"/>
<dbReference type="AlphaFoldDB" id="A0AAV4JTI4"/>
<reference evidence="1 2" key="1">
    <citation type="journal article" date="2021" name="Elife">
        <title>Chloroplast acquisition without the gene transfer in kleptoplastic sea slugs, Plakobranchus ocellatus.</title>
        <authorList>
            <person name="Maeda T."/>
            <person name="Takahashi S."/>
            <person name="Yoshida T."/>
            <person name="Shimamura S."/>
            <person name="Takaki Y."/>
            <person name="Nagai Y."/>
            <person name="Toyoda A."/>
            <person name="Suzuki Y."/>
            <person name="Arimoto A."/>
            <person name="Ishii H."/>
            <person name="Satoh N."/>
            <person name="Nishiyama T."/>
            <person name="Hasebe M."/>
            <person name="Maruyama T."/>
            <person name="Minagawa J."/>
            <person name="Obokata J."/>
            <person name="Shigenobu S."/>
        </authorList>
    </citation>
    <scope>NUCLEOTIDE SEQUENCE [LARGE SCALE GENOMIC DNA]</scope>
</reference>
<name>A0AAV4JTI4_9GAST</name>
<evidence type="ECO:0000313" key="2">
    <source>
        <dbReference type="Proteomes" id="UP000762676"/>
    </source>
</evidence>
<sequence length="129" mass="14756">MSAVSQQVHYLLEPFPGQAKKSCGRFVYTWLIQPVSIAPGLEQTTLTCFDQHQWEEKQVRSTLRLLQTGIQILAYCMLAKNRHARKSSSLASKANVRLKLPHLHIRPAWDWLEHSVDAALMFTLNVLCN</sequence>
<keyword evidence="2" id="KW-1185">Reference proteome</keyword>
<comment type="caution">
    <text evidence="1">The sequence shown here is derived from an EMBL/GenBank/DDBJ whole genome shotgun (WGS) entry which is preliminary data.</text>
</comment>
<gene>
    <name evidence="1" type="ORF">ElyMa_006997900</name>
</gene>